<dbReference type="Proteomes" id="UP001139035">
    <property type="component" value="Unassembled WGS sequence"/>
</dbReference>
<protein>
    <submittedName>
        <fullName evidence="1">Uncharacterized protein</fullName>
    </submittedName>
</protein>
<sequence>MRTGRVVLADDFREHWRRRQALDSENEGGVIGIALMAPHVMARVPASPARAAGNPHAEIVDARLGKPGRTLARLGRPDRTHFDDEACLRDSHPCSKFRAHLC</sequence>
<evidence type="ECO:0000313" key="1">
    <source>
        <dbReference type="EMBL" id="MCE7029674.1"/>
    </source>
</evidence>
<keyword evidence="2" id="KW-1185">Reference proteome</keyword>
<comment type="caution">
    <text evidence="1">The sequence shown here is derived from an EMBL/GenBank/DDBJ whole genome shotgun (WGS) entry which is preliminary data.</text>
</comment>
<organism evidence="1 2">
    <name type="scientific">Jiella avicenniae</name>
    <dbReference type="NCBI Taxonomy" id="2907202"/>
    <lineage>
        <taxon>Bacteria</taxon>
        <taxon>Pseudomonadati</taxon>
        <taxon>Pseudomonadota</taxon>
        <taxon>Alphaproteobacteria</taxon>
        <taxon>Hyphomicrobiales</taxon>
        <taxon>Aurantimonadaceae</taxon>
        <taxon>Jiella</taxon>
    </lineage>
</organism>
<proteinExistence type="predicted"/>
<evidence type="ECO:0000313" key="2">
    <source>
        <dbReference type="Proteomes" id="UP001139035"/>
    </source>
</evidence>
<name>A0A9X1P4L6_9HYPH</name>
<gene>
    <name evidence="1" type="ORF">LZD57_16930</name>
</gene>
<accession>A0A9X1P4L6</accession>
<reference evidence="1" key="1">
    <citation type="submission" date="2022-01" db="EMBL/GenBank/DDBJ databases">
        <title>Jiella avicenniae sp. nov., a novel endophytic bacterium isolated from bark of Avicennia marina.</title>
        <authorList>
            <person name="Tuo L."/>
        </authorList>
    </citation>
    <scope>NUCLEOTIDE SEQUENCE</scope>
    <source>
        <strain evidence="1">CBK1P-4</strain>
    </source>
</reference>
<dbReference type="EMBL" id="JAJUWU010000017">
    <property type="protein sequence ID" value="MCE7029674.1"/>
    <property type="molecule type" value="Genomic_DNA"/>
</dbReference>
<dbReference type="AlphaFoldDB" id="A0A9X1P4L6"/>